<keyword evidence="14" id="KW-1185">Reference proteome</keyword>
<proteinExistence type="inferred from homology"/>
<evidence type="ECO:0000256" key="6">
    <source>
        <dbReference type="ARBA" id="ARBA00022833"/>
    </source>
</evidence>
<evidence type="ECO:0000256" key="5">
    <source>
        <dbReference type="ARBA" id="ARBA00022801"/>
    </source>
</evidence>
<keyword evidence="1" id="KW-1003">Cell membrane</keyword>
<dbReference type="InterPro" id="IPR050083">
    <property type="entry name" value="HtpX_protease"/>
</dbReference>
<comment type="caution">
    <text evidence="13">The sequence shown here is derived from an EMBL/GenBank/DDBJ whole genome shotgun (WGS) entry which is preliminary data.</text>
</comment>
<comment type="similarity">
    <text evidence="10">Belongs to the peptidase M48 family.</text>
</comment>
<organism evidence="13 14">
    <name type="scientific">Gardnerella greenwoodii</name>
    <dbReference type="NCBI Taxonomy" id="2914925"/>
    <lineage>
        <taxon>Bacteria</taxon>
        <taxon>Bacillati</taxon>
        <taxon>Actinomycetota</taxon>
        <taxon>Actinomycetes</taxon>
        <taxon>Bifidobacteriales</taxon>
        <taxon>Bifidobacteriaceae</taxon>
        <taxon>Gardnerella</taxon>
    </lineage>
</organism>
<evidence type="ECO:0000313" key="14">
    <source>
        <dbReference type="Proteomes" id="UP000235771"/>
    </source>
</evidence>
<gene>
    <name evidence="13" type="ORF">CJ216_00090</name>
</gene>
<reference evidence="13 14" key="1">
    <citation type="submission" date="2017-09" db="EMBL/GenBank/DDBJ databases">
        <title>Bacterial strain isolated from the female urinary microbiota.</title>
        <authorList>
            <person name="Thomas-White K."/>
            <person name="Kumar N."/>
            <person name="Forster S."/>
            <person name="Putonti C."/>
            <person name="Lawley T."/>
            <person name="Wolfe A.J."/>
        </authorList>
    </citation>
    <scope>NUCLEOTIDE SEQUENCE [LARGE SCALE GENOMIC DNA]</scope>
    <source>
        <strain evidence="13 14">UMB1686</strain>
    </source>
</reference>
<dbReference type="GO" id="GO:0046872">
    <property type="term" value="F:metal ion binding"/>
    <property type="evidence" value="ECO:0007669"/>
    <property type="project" value="UniProtKB-KW"/>
</dbReference>
<dbReference type="PANTHER" id="PTHR43221:SF2">
    <property type="entry name" value="PROTEASE HTPX HOMOLOG"/>
    <property type="match status" value="1"/>
</dbReference>
<accession>A0A2N6RWS2</accession>
<keyword evidence="7 11" id="KW-1133">Transmembrane helix</keyword>
<dbReference type="GO" id="GO:0006508">
    <property type="term" value="P:proteolysis"/>
    <property type="evidence" value="ECO:0007669"/>
    <property type="project" value="UniProtKB-KW"/>
</dbReference>
<protein>
    <recommendedName>
        <fullName evidence="12">Peptidase M48 domain-containing protein</fullName>
    </recommendedName>
</protein>
<name>A0A2N6RWS2_9BIFI</name>
<dbReference type="PANTHER" id="PTHR43221">
    <property type="entry name" value="PROTEASE HTPX"/>
    <property type="match status" value="1"/>
</dbReference>
<evidence type="ECO:0000256" key="8">
    <source>
        <dbReference type="ARBA" id="ARBA00023049"/>
    </source>
</evidence>
<evidence type="ECO:0000256" key="7">
    <source>
        <dbReference type="ARBA" id="ARBA00022989"/>
    </source>
</evidence>
<keyword evidence="5 10" id="KW-0378">Hydrolase</keyword>
<keyword evidence="6 10" id="KW-0862">Zinc</keyword>
<dbReference type="RefSeq" id="WP_102694505.1">
    <property type="nucleotide sequence ID" value="NZ_JAKNCL010000002.1"/>
</dbReference>
<evidence type="ECO:0000256" key="11">
    <source>
        <dbReference type="SAM" id="Phobius"/>
    </source>
</evidence>
<feature type="domain" description="Peptidase M48" evidence="12">
    <location>
        <begin position="145"/>
        <end position="321"/>
    </location>
</feature>
<evidence type="ECO:0000256" key="2">
    <source>
        <dbReference type="ARBA" id="ARBA00022670"/>
    </source>
</evidence>
<evidence type="ECO:0000259" key="12">
    <source>
        <dbReference type="Pfam" id="PF01435"/>
    </source>
</evidence>
<dbReference type="InterPro" id="IPR001915">
    <property type="entry name" value="Peptidase_M48"/>
</dbReference>
<dbReference type="Gene3D" id="3.30.2010.10">
    <property type="entry name" value="Metalloproteases ('zincins'), catalytic domain"/>
    <property type="match status" value="1"/>
</dbReference>
<dbReference type="EMBL" id="PNGV01000001">
    <property type="protein sequence ID" value="PMC42564.1"/>
    <property type="molecule type" value="Genomic_DNA"/>
</dbReference>
<keyword evidence="8 10" id="KW-0482">Metalloprotease</keyword>
<comment type="cofactor">
    <cofactor evidence="10">
        <name>Zn(2+)</name>
        <dbReference type="ChEBI" id="CHEBI:29105"/>
    </cofactor>
    <text evidence="10">Binds 1 zinc ion per subunit.</text>
</comment>
<keyword evidence="3 11" id="KW-0812">Transmembrane</keyword>
<evidence type="ECO:0000256" key="9">
    <source>
        <dbReference type="ARBA" id="ARBA00023136"/>
    </source>
</evidence>
<dbReference type="Pfam" id="PF01435">
    <property type="entry name" value="Peptidase_M48"/>
    <property type="match status" value="1"/>
</dbReference>
<evidence type="ECO:0000256" key="10">
    <source>
        <dbReference type="RuleBase" id="RU003983"/>
    </source>
</evidence>
<evidence type="ECO:0000256" key="1">
    <source>
        <dbReference type="ARBA" id="ARBA00022475"/>
    </source>
</evidence>
<keyword evidence="9 11" id="KW-0472">Membrane</keyword>
<dbReference type="GO" id="GO:0004222">
    <property type="term" value="F:metalloendopeptidase activity"/>
    <property type="evidence" value="ECO:0007669"/>
    <property type="project" value="InterPro"/>
</dbReference>
<dbReference type="GeneID" id="98326641"/>
<evidence type="ECO:0000313" key="13">
    <source>
        <dbReference type="EMBL" id="PMC42564.1"/>
    </source>
</evidence>
<dbReference type="Proteomes" id="UP000235771">
    <property type="component" value="Unassembled WGS sequence"/>
</dbReference>
<sequence length="381" mass="42230">MENPQHVDMTQNSAKDSMRLANISKLTIKACVIQIVAPIAALLATLFVIFVLVAITSSMNDSWGKQRADTLNRENANEFVEYYYTPTAGNKISSAKNILQTVALVGVIAIAGVQGYRFKRAKDAPVNVILENYGCDSNNPLVSGRVVNLTNELCHSANMYVPEIFATSMTQFNAFSLRDNQRAAIVIDEELISALEDDELKCVIAHELAHLYSNDSLAITQLIAVVASLSKSCQMGQVSKKSNCYNSGKQVYVEKNARFKTRRELVGRIYMFIATNMLKYIIPEMKSSICSGDRDSYADNFAIRLVGNSGALASAFDKISNAIHKDKYKESLDAQFIDLKYDVTALIGFTFNDGDVTHINQRKKDAAKYATFDSHYNEVNS</sequence>
<evidence type="ECO:0000256" key="3">
    <source>
        <dbReference type="ARBA" id="ARBA00022692"/>
    </source>
</evidence>
<keyword evidence="2 10" id="KW-0645">Protease</keyword>
<evidence type="ECO:0000256" key="4">
    <source>
        <dbReference type="ARBA" id="ARBA00022723"/>
    </source>
</evidence>
<feature type="transmembrane region" description="Helical" evidence="11">
    <location>
        <begin position="26"/>
        <end position="55"/>
    </location>
</feature>
<keyword evidence="4" id="KW-0479">Metal-binding</keyword>
<dbReference type="AlphaFoldDB" id="A0A2N6RWS2"/>